<accession>A0A328YJK2</accession>
<comment type="caution">
    <text evidence="1">The sequence shown here is derived from an EMBL/GenBank/DDBJ whole genome shotgun (WGS) entry which is preliminary data.</text>
</comment>
<evidence type="ECO:0000313" key="1">
    <source>
        <dbReference type="EMBL" id="RAR73710.1"/>
    </source>
</evidence>
<evidence type="ECO:0008006" key="3">
    <source>
        <dbReference type="Google" id="ProtNLM"/>
    </source>
</evidence>
<organism evidence="1 2">
    <name type="scientific">Flavobacterium aciduliphilum</name>
    <dbReference type="NCBI Taxonomy" id="1101402"/>
    <lineage>
        <taxon>Bacteria</taxon>
        <taxon>Pseudomonadati</taxon>
        <taxon>Bacteroidota</taxon>
        <taxon>Flavobacteriia</taxon>
        <taxon>Flavobacteriales</taxon>
        <taxon>Flavobacteriaceae</taxon>
        <taxon>Flavobacterium</taxon>
    </lineage>
</organism>
<dbReference type="Proteomes" id="UP000248840">
    <property type="component" value="Unassembled WGS sequence"/>
</dbReference>
<keyword evidence="2" id="KW-1185">Reference proteome</keyword>
<protein>
    <recommendedName>
        <fullName evidence="3">Excisionase family DNA binding protein</fullName>
    </recommendedName>
</protein>
<evidence type="ECO:0000313" key="2">
    <source>
        <dbReference type="Proteomes" id="UP000248840"/>
    </source>
</evidence>
<name>A0A328YJK2_9FLAO</name>
<dbReference type="EMBL" id="QLSZ01000003">
    <property type="protein sequence ID" value="RAR73710.1"/>
    <property type="molecule type" value="Genomic_DNA"/>
</dbReference>
<proteinExistence type="predicted"/>
<dbReference type="AlphaFoldDB" id="A0A328YJK2"/>
<gene>
    <name evidence="1" type="ORF">CLV55_10329</name>
</gene>
<sequence length="46" mass="5620">METNKWYTSNEAKAILKISDCKLMHLRLEGRILFKKNVRSYFYHIE</sequence>
<reference evidence="1 2" key="1">
    <citation type="submission" date="2018-06" db="EMBL/GenBank/DDBJ databases">
        <title>Genomic Encyclopedia of Archaeal and Bacterial Type Strains, Phase II (KMG-II): from individual species to whole genera.</title>
        <authorList>
            <person name="Goeker M."/>
        </authorList>
    </citation>
    <scope>NUCLEOTIDE SEQUENCE [LARGE SCALE GENOMIC DNA]</scope>
    <source>
        <strain evidence="1 2">DSM 25663</strain>
    </source>
</reference>